<sequence>MSTTKTAASVRSDCSSNTASRSRLLGFWVAGAIFAALLTLWAIVGFSPTDTKIGTNGQLLQDCLAKSRESFSHDVPASTALSSATVYCLNYTVRAKRLDDWDIRRNKFALQEYEEKLMLGVVIVMTVAGLGLAGIQLWTSYLIAMTSKTPTSKPVTTAEAESDKHISTNDLISELSIEKGKLVLRSSVIGLVILGFSFGLFSLYVWKVYPLTTLSVATLTTNQPVPSIGADGASAK</sequence>
<organism evidence="2 3">
    <name type="scientific">Caballeronia udeis</name>
    <dbReference type="NCBI Taxonomy" id="1232866"/>
    <lineage>
        <taxon>Bacteria</taxon>
        <taxon>Pseudomonadati</taxon>
        <taxon>Pseudomonadota</taxon>
        <taxon>Betaproteobacteria</taxon>
        <taxon>Burkholderiales</taxon>
        <taxon>Burkholderiaceae</taxon>
        <taxon>Caballeronia</taxon>
    </lineage>
</organism>
<evidence type="ECO:0000313" key="3">
    <source>
        <dbReference type="Proteomes" id="UP000054683"/>
    </source>
</evidence>
<feature type="transmembrane region" description="Helical" evidence="1">
    <location>
        <begin position="25"/>
        <end position="44"/>
    </location>
</feature>
<evidence type="ECO:0000313" key="2">
    <source>
        <dbReference type="EMBL" id="SAL67246.1"/>
    </source>
</evidence>
<dbReference type="AlphaFoldDB" id="A0A158JEH1"/>
<evidence type="ECO:0008006" key="4">
    <source>
        <dbReference type="Google" id="ProtNLM"/>
    </source>
</evidence>
<keyword evidence="1" id="KW-0472">Membrane</keyword>
<proteinExistence type="predicted"/>
<keyword evidence="1" id="KW-0812">Transmembrane</keyword>
<dbReference type="Proteomes" id="UP000054683">
    <property type="component" value="Unassembled WGS sequence"/>
</dbReference>
<feature type="transmembrane region" description="Helical" evidence="1">
    <location>
        <begin position="117"/>
        <end position="144"/>
    </location>
</feature>
<dbReference type="EMBL" id="FCOK02000083">
    <property type="protein sequence ID" value="SAL67246.1"/>
    <property type="molecule type" value="Genomic_DNA"/>
</dbReference>
<protein>
    <recommendedName>
        <fullName evidence="4">Transmembrane protein</fullName>
    </recommendedName>
</protein>
<reference evidence="2 3" key="1">
    <citation type="submission" date="2016-01" db="EMBL/GenBank/DDBJ databases">
        <authorList>
            <person name="Oliw E.H."/>
        </authorList>
    </citation>
    <scope>NUCLEOTIDE SEQUENCE [LARGE SCALE GENOMIC DNA]</scope>
    <source>
        <strain evidence="2">LMG 27134</strain>
    </source>
</reference>
<gene>
    <name evidence="2" type="ORF">AWB69_07690</name>
</gene>
<feature type="transmembrane region" description="Helical" evidence="1">
    <location>
        <begin position="182"/>
        <end position="206"/>
    </location>
</feature>
<name>A0A158JEH1_9BURK</name>
<dbReference type="RefSeq" id="WP_156529104.1">
    <property type="nucleotide sequence ID" value="NZ_FCOK02000083.1"/>
</dbReference>
<evidence type="ECO:0000256" key="1">
    <source>
        <dbReference type="SAM" id="Phobius"/>
    </source>
</evidence>
<keyword evidence="1" id="KW-1133">Transmembrane helix</keyword>
<accession>A0A158JEH1</accession>